<feature type="domain" description="AB hydrolase-1" evidence="2">
    <location>
        <begin position="58"/>
        <end position="310"/>
    </location>
</feature>
<dbReference type="Proteomes" id="UP000555552">
    <property type="component" value="Unassembled WGS sequence"/>
</dbReference>
<evidence type="ECO:0000313" key="4">
    <source>
        <dbReference type="Proteomes" id="UP000555552"/>
    </source>
</evidence>
<keyword evidence="4" id="KW-1185">Reference proteome</keyword>
<comment type="caution">
    <text evidence="3">The sequence shown here is derived from an EMBL/GenBank/DDBJ whole genome shotgun (WGS) entry which is preliminary data.</text>
</comment>
<dbReference type="InterPro" id="IPR029058">
    <property type="entry name" value="AB_hydrolase_fold"/>
</dbReference>
<sequence>MSPLLPLPGARPPRREVPLGSLTGRPLVVRAGDGTQLHVEVDELPEEERAAAAAEHRPTVVLSHGYGLNLDFWHVQRLALRGRYRLVLWDQRGHGRSERGPRGSATIDQVGEDLADVLAATCPGGPLVLLGHSMGGMAVMALAARSPELVAERVVGTALISTSAGGMSANDYGLAALAPALRRVAPTALGLLARRSGLVERTRTLGGDLETLLVRHWSYASDVPQDVVDFTAQMIAGTSVEVIDDFFPAFDRHDKAEALSALAGGEVLVLVGDHDLLTPPSHSDEIVRRLPGAEHVVVRDAGHLVPLEHPEVVQDAVEHLLARAARVVAHDRAQPAALVPPAAERA</sequence>
<feature type="region of interest" description="Disordered" evidence="1">
    <location>
        <begin position="1"/>
        <end position="21"/>
    </location>
</feature>
<feature type="compositionally biased region" description="Pro residues" evidence="1">
    <location>
        <begin position="1"/>
        <end position="11"/>
    </location>
</feature>
<evidence type="ECO:0000259" key="2">
    <source>
        <dbReference type="Pfam" id="PF00561"/>
    </source>
</evidence>
<dbReference type="InterPro" id="IPR050471">
    <property type="entry name" value="AB_hydrolase"/>
</dbReference>
<accession>A0A849BM93</accession>
<dbReference type="PRINTS" id="PR00111">
    <property type="entry name" value="ABHYDROLASE"/>
</dbReference>
<name>A0A849BM93_9ACTN</name>
<dbReference type="InterPro" id="IPR000073">
    <property type="entry name" value="AB_hydrolase_1"/>
</dbReference>
<evidence type="ECO:0000313" key="3">
    <source>
        <dbReference type="EMBL" id="NNH24399.1"/>
    </source>
</evidence>
<gene>
    <name evidence="3" type="ORF">HLB09_15155</name>
</gene>
<organism evidence="3 4">
    <name type="scientific">Pseudokineococcus marinus</name>
    <dbReference type="NCBI Taxonomy" id="351215"/>
    <lineage>
        <taxon>Bacteria</taxon>
        <taxon>Bacillati</taxon>
        <taxon>Actinomycetota</taxon>
        <taxon>Actinomycetes</taxon>
        <taxon>Kineosporiales</taxon>
        <taxon>Kineosporiaceae</taxon>
        <taxon>Pseudokineococcus</taxon>
    </lineage>
</organism>
<reference evidence="3 4" key="1">
    <citation type="submission" date="2020-05" db="EMBL/GenBank/DDBJ databases">
        <title>MicrobeNet Type strains.</title>
        <authorList>
            <person name="Nicholson A.C."/>
        </authorList>
    </citation>
    <scope>NUCLEOTIDE SEQUENCE [LARGE SCALE GENOMIC DNA]</scope>
    <source>
        <strain evidence="3 4">JCM 14547</strain>
    </source>
</reference>
<dbReference type="Pfam" id="PF00561">
    <property type="entry name" value="Abhydrolase_1"/>
    <property type="match status" value="1"/>
</dbReference>
<dbReference type="GO" id="GO:0016787">
    <property type="term" value="F:hydrolase activity"/>
    <property type="evidence" value="ECO:0007669"/>
    <property type="project" value="UniProtKB-KW"/>
</dbReference>
<dbReference type="PANTHER" id="PTHR43433:SF1">
    <property type="entry name" value="BLL5160 PROTEIN"/>
    <property type="match status" value="1"/>
</dbReference>
<dbReference type="RefSeq" id="WP_171204151.1">
    <property type="nucleotide sequence ID" value="NZ_JABEMA010000343.1"/>
</dbReference>
<dbReference type="AlphaFoldDB" id="A0A849BM93"/>
<dbReference type="EMBL" id="JABEMA010000343">
    <property type="protein sequence ID" value="NNH24399.1"/>
    <property type="molecule type" value="Genomic_DNA"/>
</dbReference>
<dbReference type="SUPFAM" id="SSF53474">
    <property type="entry name" value="alpha/beta-Hydrolases"/>
    <property type="match status" value="1"/>
</dbReference>
<dbReference type="PANTHER" id="PTHR43433">
    <property type="entry name" value="HYDROLASE, ALPHA/BETA FOLD FAMILY PROTEIN"/>
    <property type="match status" value="1"/>
</dbReference>
<evidence type="ECO:0000256" key="1">
    <source>
        <dbReference type="SAM" id="MobiDB-lite"/>
    </source>
</evidence>
<protein>
    <submittedName>
        <fullName evidence="3">Alpha/beta hydrolase</fullName>
    </submittedName>
</protein>
<dbReference type="Gene3D" id="3.40.50.1820">
    <property type="entry name" value="alpha/beta hydrolase"/>
    <property type="match status" value="1"/>
</dbReference>
<proteinExistence type="predicted"/>
<keyword evidence="3" id="KW-0378">Hydrolase</keyword>